<protein>
    <submittedName>
        <fullName evidence="2">Transcription factor</fullName>
    </submittedName>
</protein>
<dbReference type="GeneID" id="24111282"/>
<dbReference type="CDD" id="cd14686">
    <property type="entry name" value="bZIP"/>
    <property type="match status" value="1"/>
</dbReference>
<name>R9PAM4_PSEHS</name>
<reference evidence="3" key="1">
    <citation type="journal article" date="2013" name="Genome Announc.">
        <title>Draft genome sequence of the basidiomycetous yeast-like fungus Pseudozyma hubeiensis SY62, which produces an abundant amount of the biosurfactant mannosylerythritol lipids.</title>
        <authorList>
            <person name="Konishi M."/>
            <person name="Hatada Y."/>
            <person name="Horiuchi J."/>
        </authorList>
    </citation>
    <scope>NUCLEOTIDE SEQUENCE [LARGE SCALE GENOMIC DNA]</scope>
    <source>
        <strain evidence="3">SY62</strain>
    </source>
</reference>
<feature type="region of interest" description="Disordered" evidence="1">
    <location>
        <begin position="432"/>
        <end position="474"/>
    </location>
</feature>
<dbReference type="RefSeq" id="XP_012192003.1">
    <property type="nucleotide sequence ID" value="XM_012336613.1"/>
</dbReference>
<sequence>MPDTSLRILFSRTLHSSDARNARRSNLRQDNSLTQSTVVDMMTDANKSQGSSHPRIDNMHSLGAGGAGAASALPFHTSTASEDVQVRKSAGTCSATPNARASRLFRERRKEREKVLRDTVAELAERNIALESLLLSHGITPPREATLKKELAIHRSQNSGGPPIHIPGLTSVRPLPIESTDLQCVVQDDVHPFQGVHQPLSSSTLTGFCSGERSYGSNFHASSETSYSSDASLGISSSLLDSSSRTVSSEHAFCDMLQTHAAAISPTYTAPMQRPHQAGRMRPLQLTNTAIAGSHAPLTSSPDGSTQISSTLTRVFEPFGVNAAAGWTPTRLSPQLGSYQQGASMSPNAMTREAASRHLRSPSDHAVWASTSCLIPATRRMSTARPDLLQRHSLHAFMTDQEHARQDFISWDHPTLYQPFHGPEQQVAHPREASAQLQPSDVGMSANADASAVSLRSPPASYRHSRTGHSQLPD</sequence>
<evidence type="ECO:0000313" key="3">
    <source>
        <dbReference type="Proteomes" id="UP000014071"/>
    </source>
</evidence>
<keyword evidence="3" id="KW-1185">Reference proteome</keyword>
<dbReference type="AlphaFoldDB" id="R9PAM4"/>
<dbReference type="EMBL" id="DF238820">
    <property type="protein sequence ID" value="GAC98416.1"/>
    <property type="molecule type" value="Genomic_DNA"/>
</dbReference>
<dbReference type="Proteomes" id="UP000014071">
    <property type="component" value="Unassembled WGS sequence"/>
</dbReference>
<dbReference type="HOGENOM" id="CLU_576365_0_0_1"/>
<proteinExistence type="predicted"/>
<evidence type="ECO:0000256" key="1">
    <source>
        <dbReference type="SAM" id="MobiDB-lite"/>
    </source>
</evidence>
<accession>R9PAM4</accession>
<organism evidence="2 3">
    <name type="scientific">Pseudozyma hubeiensis (strain SY62)</name>
    <name type="common">Yeast</name>
    <dbReference type="NCBI Taxonomy" id="1305764"/>
    <lineage>
        <taxon>Eukaryota</taxon>
        <taxon>Fungi</taxon>
        <taxon>Dikarya</taxon>
        <taxon>Basidiomycota</taxon>
        <taxon>Ustilaginomycotina</taxon>
        <taxon>Ustilaginomycetes</taxon>
        <taxon>Ustilaginales</taxon>
        <taxon>Ustilaginaceae</taxon>
        <taxon>Pseudozyma</taxon>
    </lineage>
</organism>
<dbReference type="OrthoDB" id="10261257at2759"/>
<dbReference type="eggNOG" id="ENOG502R2XG">
    <property type="taxonomic scope" value="Eukaryota"/>
</dbReference>
<evidence type="ECO:0000313" key="2">
    <source>
        <dbReference type="EMBL" id="GAC98416.1"/>
    </source>
</evidence>
<gene>
    <name evidence="2" type="ORF">PHSY_006010</name>
</gene>